<feature type="region of interest" description="Disordered" evidence="1">
    <location>
        <begin position="51"/>
        <end position="95"/>
    </location>
</feature>
<reference evidence="3" key="1">
    <citation type="submission" date="2013-01" db="EMBL/GenBank/DDBJ databases">
        <title>Draft Genome Sequence of a Mulberry Tree, Morus notabilis C.K. Schneid.</title>
        <authorList>
            <person name="He N."/>
            <person name="Zhao S."/>
        </authorList>
    </citation>
    <scope>NUCLEOTIDE SEQUENCE</scope>
</reference>
<dbReference type="Proteomes" id="UP000030645">
    <property type="component" value="Unassembled WGS sequence"/>
</dbReference>
<dbReference type="AlphaFoldDB" id="W9RLH2"/>
<evidence type="ECO:0000256" key="1">
    <source>
        <dbReference type="SAM" id="MobiDB-lite"/>
    </source>
</evidence>
<feature type="compositionally biased region" description="Basic residues" evidence="1">
    <location>
        <begin position="62"/>
        <end position="75"/>
    </location>
</feature>
<organism evidence="2 3">
    <name type="scientific">Morus notabilis</name>
    <dbReference type="NCBI Taxonomy" id="981085"/>
    <lineage>
        <taxon>Eukaryota</taxon>
        <taxon>Viridiplantae</taxon>
        <taxon>Streptophyta</taxon>
        <taxon>Embryophyta</taxon>
        <taxon>Tracheophyta</taxon>
        <taxon>Spermatophyta</taxon>
        <taxon>Magnoliopsida</taxon>
        <taxon>eudicotyledons</taxon>
        <taxon>Gunneridae</taxon>
        <taxon>Pentapetalae</taxon>
        <taxon>rosids</taxon>
        <taxon>fabids</taxon>
        <taxon>Rosales</taxon>
        <taxon>Moraceae</taxon>
        <taxon>Moreae</taxon>
        <taxon>Morus</taxon>
    </lineage>
</organism>
<evidence type="ECO:0000313" key="3">
    <source>
        <dbReference type="Proteomes" id="UP000030645"/>
    </source>
</evidence>
<keyword evidence="3" id="KW-1185">Reference proteome</keyword>
<protein>
    <submittedName>
        <fullName evidence="2">Uncharacterized protein</fullName>
    </submittedName>
</protein>
<gene>
    <name evidence="2" type="ORF">L484_017055</name>
</gene>
<dbReference type="EMBL" id="KE345237">
    <property type="protein sequence ID" value="EXB96206.1"/>
    <property type="molecule type" value="Genomic_DNA"/>
</dbReference>
<accession>W9RLH2</accession>
<name>W9RLH2_9ROSA</name>
<proteinExistence type="predicted"/>
<evidence type="ECO:0000313" key="2">
    <source>
        <dbReference type="EMBL" id="EXB96206.1"/>
    </source>
</evidence>
<sequence length="95" mass="10923">MEIENRMRTELGISCSLGSEMLTDRELEEESSLEMEILSLVVMDQSDGKQIESFAVNDNEKKKKKKEKKKKKTTMKKPYLQDCKGSSFPSPTLCR</sequence>